<dbReference type="GO" id="GO:0015940">
    <property type="term" value="P:pantothenate biosynthetic process"/>
    <property type="evidence" value="ECO:0007669"/>
    <property type="project" value="UniProtKB-UniPathway"/>
</dbReference>
<dbReference type="InterPro" id="IPR013328">
    <property type="entry name" value="6PGD_dom2"/>
</dbReference>
<keyword evidence="4" id="KW-0566">Pantothenate biosynthesis</keyword>
<comment type="catalytic activity">
    <reaction evidence="4">
        <text>(R)-pantoate + NADP(+) = 2-dehydropantoate + NADPH + H(+)</text>
        <dbReference type="Rhea" id="RHEA:16233"/>
        <dbReference type="ChEBI" id="CHEBI:11561"/>
        <dbReference type="ChEBI" id="CHEBI:15378"/>
        <dbReference type="ChEBI" id="CHEBI:15980"/>
        <dbReference type="ChEBI" id="CHEBI:57783"/>
        <dbReference type="ChEBI" id="CHEBI:58349"/>
        <dbReference type="EC" id="1.1.1.169"/>
    </reaction>
</comment>
<keyword evidence="2 4" id="KW-0521">NADP</keyword>
<comment type="similarity">
    <text evidence="1 4">Belongs to the ketopantoate reductase family.</text>
</comment>
<dbReference type="Gene3D" id="1.10.1040.10">
    <property type="entry name" value="N-(1-d-carboxylethyl)-l-norvaline Dehydrogenase, domain 2"/>
    <property type="match status" value="1"/>
</dbReference>
<keyword evidence="8" id="KW-1185">Reference proteome</keyword>
<evidence type="ECO:0000256" key="2">
    <source>
        <dbReference type="ARBA" id="ARBA00022857"/>
    </source>
</evidence>
<feature type="domain" description="Ketopantoate reductase C-terminal" evidence="6">
    <location>
        <begin position="180"/>
        <end position="301"/>
    </location>
</feature>
<dbReference type="Proteomes" id="UP000184476">
    <property type="component" value="Unassembled WGS sequence"/>
</dbReference>
<evidence type="ECO:0000313" key="7">
    <source>
        <dbReference type="EMBL" id="SHE97759.1"/>
    </source>
</evidence>
<evidence type="ECO:0000313" key="8">
    <source>
        <dbReference type="Proteomes" id="UP000184476"/>
    </source>
</evidence>
<dbReference type="InterPro" id="IPR003710">
    <property type="entry name" value="ApbA"/>
</dbReference>
<protein>
    <recommendedName>
        <fullName evidence="4">2-dehydropantoate 2-reductase</fullName>
        <ecNumber evidence="4">1.1.1.169</ecNumber>
    </recommendedName>
    <alternativeName>
        <fullName evidence="4">Ketopantoate reductase</fullName>
    </alternativeName>
</protein>
<dbReference type="PANTHER" id="PTHR21708:SF26">
    <property type="entry name" value="2-DEHYDROPANTOATE 2-REDUCTASE"/>
    <property type="match status" value="1"/>
</dbReference>
<reference evidence="7 8" key="1">
    <citation type="submission" date="2016-11" db="EMBL/GenBank/DDBJ databases">
        <authorList>
            <person name="Jaros S."/>
            <person name="Januszkiewicz K."/>
            <person name="Wedrychowicz H."/>
        </authorList>
    </citation>
    <scope>NUCLEOTIDE SEQUENCE [LARGE SCALE GENOMIC DNA]</scope>
    <source>
        <strain evidence="7 8">DSM 44666</strain>
    </source>
</reference>
<dbReference type="InterPro" id="IPR013332">
    <property type="entry name" value="KPR_N"/>
</dbReference>
<keyword evidence="3 4" id="KW-0560">Oxidoreductase</keyword>
<dbReference type="NCBIfam" id="TIGR00745">
    <property type="entry name" value="apbA_panE"/>
    <property type="match status" value="1"/>
</dbReference>
<evidence type="ECO:0000256" key="3">
    <source>
        <dbReference type="ARBA" id="ARBA00023002"/>
    </source>
</evidence>
<dbReference type="SUPFAM" id="SSF51735">
    <property type="entry name" value="NAD(P)-binding Rossmann-fold domains"/>
    <property type="match status" value="1"/>
</dbReference>
<proteinExistence type="inferred from homology"/>
<dbReference type="FunFam" id="3.40.50.720:FF:000307">
    <property type="entry name" value="2-dehydropantoate 2-reductase"/>
    <property type="match status" value="1"/>
</dbReference>
<dbReference type="InterPro" id="IPR051402">
    <property type="entry name" value="KPR-Related"/>
</dbReference>
<dbReference type="SUPFAM" id="SSF48179">
    <property type="entry name" value="6-phosphogluconate dehydrogenase C-terminal domain-like"/>
    <property type="match status" value="1"/>
</dbReference>
<accession>A0A1M4XWA4</accession>
<comment type="function">
    <text evidence="4">Catalyzes the NADPH-dependent reduction of ketopantoate into pantoic acid.</text>
</comment>
<dbReference type="EMBL" id="FQVL01000005">
    <property type="protein sequence ID" value="SHE97759.1"/>
    <property type="molecule type" value="Genomic_DNA"/>
</dbReference>
<dbReference type="UniPathway" id="UPA00028">
    <property type="reaction ID" value="UER00004"/>
</dbReference>
<dbReference type="Pfam" id="PF08546">
    <property type="entry name" value="ApbA_C"/>
    <property type="match status" value="1"/>
</dbReference>
<dbReference type="InterPro" id="IPR013752">
    <property type="entry name" value="KPA_reductase"/>
</dbReference>
<dbReference type="STRING" id="112248.SAMN05444392_105219"/>
<dbReference type="FunFam" id="1.10.1040.10:FF:000017">
    <property type="entry name" value="2-dehydropantoate 2-reductase"/>
    <property type="match status" value="1"/>
</dbReference>
<evidence type="ECO:0000256" key="4">
    <source>
        <dbReference type="RuleBase" id="RU362068"/>
    </source>
</evidence>
<dbReference type="PANTHER" id="PTHR21708">
    <property type="entry name" value="PROBABLE 2-DEHYDROPANTOATE 2-REDUCTASE"/>
    <property type="match status" value="1"/>
</dbReference>
<dbReference type="RefSeq" id="WP_073154824.1">
    <property type="nucleotide sequence ID" value="NZ_FQVL01000005.1"/>
</dbReference>
<dbReference type="AlphaFoldDB" id="A0A1M4XWA4"/>
<dbReference type="GO" id="GO:0008677">
    <property type="term" value="F:2-dehydropantoate 2-reductase activity"/>
    <property type="evidence" value="ECO:0007669"/>
    <property type="project" value="UniProtKB-EC"/>
</dbReference>
<evidence type="ECO:0000259" key="5">
    <source>
        <dbReference type="Pfam" id="PF02558"/>
    </source>
</evidence>
<sequence>MRVGIVGAGAVGGYFGGRLAEKGADVTFLVRPNRKKRLTEKGLVIHSPIHGNSHRSVSVVTPEETAPPFDLLIVAVKAYHLDSVIPFMQTFSDQHTMILPLLNGYAHIDHLQQAFSKDSIFGGFCFMESTLDQSGEIHLLGKHHRLVYGELQENANHARMDQLKQLFADANLEAVQSDFIETEMWNKYQYIAALSGMTTLMRSEIGAIRDSTYGSELYQQLLNEIYQVTIRQPLPKPPESPDIIWNRVQKASPQSTSSMYRDLKQGLPIETDHLHGSLVRWGKEANLSLPILTTIYTGLSLYQPSGSSL</sequence>
<gene>
    <name evidence="7" type="ORF">SAMN05444392_105219</name>
</gene>
<dbReference type="Gene3D" id="3.40.50.720">
    <property type="entry name" value="NAD(P)-binding Rossmann-like Domain"/>
    <property type="match status" value="1"/>
</dbReference>
<dbReference type="Pfam" id="PF02558">
    <property type="entry name" value="ApbA"/>
    <property type="match status" value="1"/>
</dbReference>
<comment type="pathway">
    <text evidence="4">Cofactor biosynthesis; (R)-pantothenate biosynthesis; (R)-pantoate from 3-methyl-2-oxobutanoate: step 2/2.</text>
</comment>
<feature type="domain" description="Ketopantoate reductase N-terminal" evidence="5">
    <location>
        <begin position="3"/>
        <end position="152"/>
    </location>
</feature>
<evidence type="ECO:0000259" key="6">
    <source>
        <dbReference type="Pfam" id="PF08546"/>
    </source>
</evidence>
<evidence type="ECO:0000256" key="1">
    <source>
        <dbReference type="ARBA" id="ARBA00007870"/>
    </source>
</evidence>
<dbReference type="GO" id="GO:0005737">
    <property type="term" value="C:cytoplasm"/>
    <property type="evidence" value="ECO:0007669"/>
    <property type="project" value="TreeGrafter"/>
</dbReference>
<name>A0A1M4XWA4_9BACL</name>
<dbReference type="OrthoDB" id="9793586at2"/>
<organism evidence="7 8">
    <name type="scientific">Seinonella peptonophila</name>
    <dbReference type="NCBI Taxonomy" id="112248"/>
    <lineage>
        <taxon>Bacteria</taxon>
        <taxon>Bacillati</taxon>
        <taxon>Bacillota</taxon>
        <taxon>Bacilli</taxon>
        <taxon>Bacillales</taxon>
        <taxon>Thermoactinomycetaceae</taxon>
        <taxon>Seinonella</taxon>
    </lineage>
</organism>
<dbReference type="EC" id="1.1.1.169" evidence="4"/>
<dbReference type="InterPro" id="IPR008927">
    <property type="entry name" value="6-PGluconate_DH-like_C_sf"/>
</dbReference>
<dbReference type="InterPro" id="IPR036291">
    <property type="entry name" value="NAD(P)-bd_dom_sf"/>
</dbReference>